<name>A0AC60VXQ1_9ARCH</name>
<sequence length="215" mass="24522">MSDKTSQIIKAYRKYAENYDLAVKLYRLLGLKIGKYRKMTVGALELSKGDTVVELGCGTGLNFPLILDVIGPEGKLIGVDITDKMLDQARIRVKENEWNNVELIQSDFSEYQFPNGLDGIYSTGALQYSPHYDKIIKQGYDALKTGKKFVVFDFKMPQGLTRKFAPVLIFFTKAFEANEEYLKRHAWESIEKYFEKTTYTEGWGGFVYLSAGTKL</sequence>
<protein>
    <submittedName>
        <fullName evidence="1">Methyltransferase domain-containing protein</fullName>
    </submittedName>
</protein>
<proteinExistence type="predicted"/>
<accession>A0AC60VXQ1</accession>
<evidence type="ECO:0000313" key="1">
    <source>
        <dbReference type="EMBL" id="MBA4452076.1"/>
    </source>
</evidence>
<dbReference type="Proteomes" id="UP000559653">
    <property type="component" value="Unassembled WGS sequence"/>
</dbReference>
<comment type="caution">
    <text evidence="1">The sequence shown here is derived from an EMBL/GenBank/DDBJ whole genome shotgun (WGS) entry which is preliminary data.</text>
</comment>
<reference evidence="1 2" key="1">
    <citation type="journal article" date="2020" name="Appl. Environ. Microbiol.">
        <title>Genomic Characteristics of a Novel Species of Ammonia-Oxidizing Archaea from the Jiulong River Estuary.</title>
        <authorList>
            <person name="Zou D."/>
            <person name="Wan R."/>
            <person name="Han L."/>
            <person name="Xu M.N."/>
            <person name="Liu Y."/>
            <person name="Liu H."/>
            <person name="Kao S.J."/>
            <person name="Li M."/>
        </authorList>
    </citation>
    <scope>NUCLEOTIDE SEQUENCE [LARGE SCALE GENOMIC DNA]</scope>
    <source>
        <strain evidence="1">W1bin1</strain>
    </source>
</reference>
<keyword evidence="1" id="KW-0808">Transferase</keyword>
<dbReference type="EMBL" id="JACEMZ010000009">
    <property type="protein sequence ID" value="MBA4452076.1"/>
    <property type="molecule type" value="Genomic_DNA"/>
</dbReference>
<gene>
    <name evidence="1" type="ORF">H2B03_02730</name>
</gene>
<evidence type="ECO:0000313" key="2">
    <source>
        <dbReference type="Proteomes" id="UP000559653"/>
    </source>
</evidence>
<organism evidence="1 2">
    <name type="scientific">Candidatus Nitrosomaritimum aestuariumsis</name>
    <dbReference type="NCBI Taxonomy" id="3342354"/>
    <lineage>
        <taxon>Archaea</taxon>
        <taxon>Nitrososphaerota</taxon>
        <taxon>Nitrososphaeria</taxon>
        <taxon>Nitrosopumilales</taxon>
        <taxon>Nitrosopumilaceae</taxon>
        <taxon>Candidatus Nitrosomaritimum</taxon>
    </lineage>
</organism>
<keyword evidence="1" id="KW-0489">Methyltransferase</keyword>